<dbReference type="EMBL" id="MEHA01000005">
    <property type="protein sequence ID" value="ODR53098.1"/>
    <property type="molecule type" value="Genomic_DNA"/>
</dbReference>
<comment type="caution">
    <text evidence="2">The sequence shown here is derived from an EMBL/GenBank/DDBJ whole genome shotgun (WGS) entry which is preliminary data.</text>
</comment>
<dbReference type="Proteomes" id="UP000094869">
    <property type="component" value="Unassembled WGS sequence"/>
</dbReference>
<evidence type="ECO:0000256" key="1">
    <source>
        <dbReference type="SAM" id="Phobius"/>
    </source>
</evidence>
<sequence>MGYKFKRRNRPLSADRDGFFVIGCIFVASPGFVFGNVFLYNTQKMPSLFMQLYKKIKNKKKYLAFL</sequence>
<proteinExistence type="predicted"/>
<evidence type="ECO:0000313" key="4">
    <source>
        <dbReference type="Proteomes" id="UP000094271"/>
    </source>
</evidence>
<keyword evidence="1" id="KW-1133">Transmembrane helix</keyword>
<feature type="transmembrane region" description="Helical" evidence="1">
    <location>
        <begin position="20"/>
        <end position="40"/>
    </location>
</feature>
<evidence type="ECO:0000313" key="5">
    <source>
        <dbReference type="Proteomes" id="UP000094869"/>
    </source>
</evidence>
<protein>
    <submittedName>
        <fullName evidence="2">Uncharacterized protein</fullName>
    </submittedName>
</protein>
<organism evidence="2 4">
    <name type="scientific">Eisenbergiella tayi</name>
    <dbReference type="NCBI Taxonomy" id="1432052"/>
    <lineage>
        <taxon>Bacteria</taxon>
        <taxon>Bacillati</taxon>
        <taxon>Bacillota</taxon>
        <taxon>Clostridia</taxon>
        <taxon>Lachnospirales</taxon>
        <taxon>Lachnospiraceae</taxon>
        <taxon>Eisenbergiella</taxon>
    </lineage>
</organism>
<keyword evidence="1" id="KW-0812">Transmembrane</keyword>
<evidence type="ECO:0000313" key="3">
    <source>
        <dbReference type="EMBL" id="ODR61194.1"/>
    </source>
</evidence>
<gene>
    <name evidence="2" type="ORF">BEI59_09575</name>
    <name evidence="3" type="ORF">BEI63_01865</name>
</gene>
<keyword evidence="5" id="KW-1185">Reference proteome</keyword>
<dbReference type="Proteomes" id="UP000094271">
    <property type="component" value="Unassembled WGS sequence"/>
</dbReference>
<keyword evidence="1" id="KW-0472">Membrane</keyword>
<name>A0A1E3UKJ3_9FIRM</name>
<accession>A0A1E3UKJ3</accession>
<reference evidence="3 5" key="1">
    <citation type="submission" date="2016-08" db="EMBL/GenBank/DDBJ databases">
        <title>Characterization of Isolates of Eisenbergiella tayi Derived from Blood Cultures, Using Whole Genome Sequencing.</title>
        <authorList>
            <person name="Bernier A.-M."/>
            <person name="Burdz T."/>
            <person name="Wiebe D."/>
            <person name="Bernard K."/>
        </authorList>
    </citation>
    <scope>NUCLEOTIDE SEQUENCE [LARGE SCALE GENOMIC DNA]</scope>
    <source>
        <strain evidence="3 5">NML120146</strain>
    </source>
</reference>
<evidence type="ECO:0000313" key="2">
    <source>
        <dbReference type="EMBL" id="ODR53098.1"/>
    </source>
</evidence>
<reference evidence="2 4" key="2">
    <citation type="submission" date="2016-08" db="EMBL/GenBank/DDBJ databases">
        <authorList>
            <person name="Seilhamer J.J."/>
        </authorList>
    </citation>
    <scope>NUCLEOTIDE SEQUENCE [LARGE SCALE GENOMIC DNA]</scope>
    <source>
        <strain evidence="2 4">NML150140-1</strain>
    </source>
</reference>
<dbReference type="EMBL" id="MEHD01000007">
    <property type="protein sequence ID" value="ODR61194.1"/>
    <property type="molecule type" value="Genomic_DNA"/>
</dbReference>
<dbReference type="AlphaFoldDB" id="A0A1E3UKJ3"/>